<dbReference type="InterPro" id="IPR001304">
    <property type="entry name" value="C-type_lectin-like"/>
</dbReference>
<keyword evidence="3" id="KW-1185">Reference proteome</keyword>
<evidence type="ECO:0000259" key="1">
    <source>
        <dbReference type="PROSITE" id="PS50041"/>
    </source>
</evidence>
<dbReference type="InterPro" id="IPR016186">
    <property type="entry name" value="C-type_lectin-like/link_sf"/>
</dbReference>
<dbReference type="InterPro" id="IPR016187">
    <property type="entry name" value="CTDL_fold"/>
</dbReference>
<feature type="domain" description="C-type lectin" evidence="1">
    <location>
        <begin position="1"/>
        <end position="70"/>
    </location>
</feature>
<dbReference type="EMBL" id="JAAKFY010000003">
    <property type="protein sequence ID" value="KAF3859601.1"/>
    <property type="molecule type" value="Genomic_DNA"/>
</dbReference>
<dbReference type="Pfam" id="PF00059">
    <property type="entry name" value="Lectin_C"/>
    <property type="match status" value="1"/>
</dbReference>
<dbReference type="Gene3D" id="3.10.100.10">
    <property type="entry name" value="Mannose-Binding Protein A, subunit A"/>
    <property type="match status" value="1"/>
</dbReference>
<dbReference type="Proteomes" id="UP000518266">
    <property type="component" value="Unassembled WGS sequence"/>
</dbReference>
<dbReference type="PROSITE" id="PS50041">
    <property type="entry name" value="C_TYPE_LECTIN_2"/>
    <property type="match status" value="1"/>
</dbReference>
<name>A0A7J5ZEN8_DISMA</name>
<dbReference type="AlphaFoldDB" id="A0A7J5ZEN8"/>
<proteinExistence type="predicted"/>
<evidence type="ECO:0000313" key="3">
    <source>
        <dbReference type="Proteomes" id="UP000518266"/>
    </source>
</evidence>
<gene>
    <name evidence="2" type="ORF">F7725_022000</name>
</gene>
<evidence type="ECO:0000313" key="2">
    <source>
        <dbReference type="EMBL" id="KAF3859601.1"/>
    </source>
</evidence>
<reference evidence="2 3" key="1">
    <citation type="submission" date="2020-03" db="EMBL/GenBank/DDBJ databases">
        <title>Dissostichus mawsoni Genome sequencing and assembly.</title>
        <authorList>
            <person name="Park H."/>
        </authorList>
    </citation>
    <scope>NUCLEOTIDE SEQUENCE [LARGE SCALE GENOMIC DNA]</scope>
    <source>
        <strain evidence="2">DM0001</strain>
        <tissue evidence="2">Muscle</tissue>
    </source>
</reference>
<sequence length="108" mass="12209">MAWIGLYDDVDSWSWSLSDTSFYKPGETEFRRWESGGPDNTSWKRCTKISSATGYWTESECSTLLSAVCFDVSDVSQIQSFNKASDKTESADKEQTIDVVTDELCLCF</sequence>
<comment type="caution">
    <text evidence="2">The sequence shown here is derived from an EMBL/GenBank/DDBJ whole genome shotgun (WGS) entry which is preliminary data.</text>
</comment>
<organism evidence="2 3">
    <name type="scientific">Dissostichus mawsoni</name>
    <name type="common">Antarctic cod</name>
    <dbReference type="NCBI Taxonomy" id="36200"/>
    <lineage>
        <taxon>Eukaryota</taxon>
        <taxon>Metazoa</taxon>
        <taxon>Chordata</taxon>
        <taxon>Craniata</taxon>
        <taxon>Vertebrata</taxon>
        <taxon>Euteleostomi</taxon>
        <taxon>Actinopterygii</taxon>
        <taxon>Neopterygii</taxon>
        <taxon>Teleostei</taxon>
        <taxon>Neoteleostei</taxon>
        <taxon>Acanthomorphata</taxon>
        <taxon>Eupercaria</taxon>
        <taxon>Perciformes</taxon>
        <taxon>Notothenioidei</taxon>
        <taxon>Nototheniidae</taxon>
        <taxon>Dissostichus</taxon>
    </lineage>
</organism>
<protein>
    <recommendedName>
        <fullName evidence="1">C-type lectin domain-containing protein</fullName>
    </recommendedName>
</protein>
<dbReference type="SUPFAM" id="SSF56436">
    <property type="entry name" value="C-type lectin-like"/>
    <property type="match status" value="1"/>
</dbReference>
<accession>A0A7J5ZEN8</accession>